<gene>
    <name evidence="4" type="ORF">CGZ46_05725</name>
    <name evidence="3" type="ORF">DAI13_06210</name>
    <name evidence="5" type="ORF">EGW16_02750</name>
    <name evidence="6" type="ORF">EU507_00835</name>
    <name evidence="7" type="ORF">EY666_02725</name>
    <name evidence="2" type="ORF">GTI81_04580</name>
</gene>
<evidence type="ECO:0000313" key="8">
    <source>
        <dbReference type="Proteomes" id="UP000244140"/>
    </source>
</evidence>
<dbReference type="EMBL" id="CP042213">
    <property type="protein sequence ID" value="QFY92231.1"/>
    <property type="molecule type" value="Genomic_DNA"/>
</dbReference>
<protein>
    <submittedName>
        <fullName evidence="7">Uncharacterized protein</fullName>
    </submittedName>
</protein>
<proteinExistence type="predicted"/>
<reference evidence="5 9" key="2">
    <citation type="submission" date="2018-10" db="EMBL/GenBank/DDBJ databases">
        <title>Genotypes and phenotypes of Enterococci isolated from broiler chickens.</title>
        <authorList>
            <person name="Muhammad A.R."/>
            <person name="Diarra M.S."/>
        </authorList>
    </citation>
    <scope>NUCLEOTIDE SEQUENCE [LARGE SCALE GENOMIC DNA]</scope>
    <source>
        <strain evidence="5 9">LIT2 A36'</strain>
    </source>
</reference>
<reference evidence="3 8" key="1">
    <citation type="submission" date="2018-04" db="EMBL/GenBank/DDBJ databases">
        <authorList>
            <person name="Van Tyne D."/>
        </authorList>
    </citation>
    <scope>NUCLEOTIDE SEQUENCE [LARGE SCALE GENOMIC DNA]</scope>
    <source>
        <strain evidence="3 8">B2535</strain>
    </source>
</reference>
<keyword evidence="1" id="KW-0472">Membrane</keyword>
<sequence length="34" mass="3934">MRKMLAGLFSVTGMILLGILFCLIGYQTFRKHHH</sequence>
<dbReference type="EMBL" id="RKMZ01000001">
    <property type="protein sequence ID" value="ROX35275.1"/>
    <property type="molecule type" value="Genomic_DNA"/>
</dbReference>
<dbReference type="AlphaFoldDB" id="A0A1J6Z1P8"/>
<evidence type="ECO:0000256" key="1">
    <source>
        <dbReference type="SAM" id="Phobius"/>
    </source>
</evidence>
<name>A0A1J6Z1P8_ENTFL</name>
<evidence type="ECO:0000313" key="9">
    <source>
        <dbReference type="Proteomes" id="UP000281488"/>
    </source>
</evidence>
<accession>A0A1J6Z1P8</accession>
<reference evidence="6 10" key="4">
    <citation type="submission" date="2019-02" db="EMBL/GenBank/DDBJ databases">
        <title>From farm to fork: dissemination of Tn554::fexA-optrA in linezolid-resistant Enterococcus faecalis clones from chicken feces and meat in Tunisia.</title>
        <authorList>
            <person name="Tedim A.P."/>
            <person name="Elghaieb H."/>
            <person name="Abbassi M.S."/>
            <person name="Novais C."/>
            <person name="Hassen A."/>
            <person name="Peixe L."/>
            <person name="Freitas A.R."/>
        </authorList>
    </citation>
    <scope>NUCLEOTIDE SEQUENCE [LARGE SCALE GENOMIC DNA]</scope>
    <source>
        <strain evidence="6 10">728T</strain>
    </source>
</reference>
<evidence type="ECO:0000313" key="5">
    <source>
        <dbReference type="EMBL" id="ROX35275.1"/>
    </source>
</evidence>
<evidence type="ECO:0000313" key="3">
    <source>
        <dbReference type="EMBL" id="PTN77350.1"/>
    </source>
</evidence>
<evidence type="ECO:0000313" key="2">
    <source>
        <dbReference type="EMBL" id="MXS52004.1"/>
    </source>
</evidence>
<keyword evidence="1" id="KW-0812">Transmembrane</keyword>
<reference evidence="7 11" key="3">
    <citation type="submission" date="2019-02" db="EMBL/GenBank/DDBJ databases">
        <title>Bacteria dissemination in different level of health care in South Africa: the effectiveness of infections prevention and control.</title>
        <authorList>
            <person name="Shobo C."/>
            <person name="Amoako D.G."/>
            <person name="Allam M."/>
            <person name="Ismail A."/>
            <person name="Bester L.A."/>
            <person name="Essack S.Y."/>
        </authorList>
    </citation>
    <scope>NUCLEOTIDE SEQUENCE [LARGE SCALE GENOMIC DNA]</scope>
    <source>
        <strain evidence="7 11">2SIL2</strain>
    </source>
</reference>
<dbReference type="EMBL" id="SEWT01000001">
    <property type="protein sequence ID" value="RYU35828.1"/>
    <property type="molecule type" value="Genomic_DNA"/>
</dbReference>
<dbReference type="Proteomes" id="UP000281488">
    <property type="component" value="Unassembled WGS sequence"/>
</dbReference>
<keyword evidence="1" id="KW-1133">Transmembrane helix</keyword>
<dbReference type="Proteomes" id="UP000244140">
    <property type="component" value="Unassembled WGS sequence"/>
</dbReference>
<reference evidence="4" key="6">
    <citation type="submission" date="2019-07" db="EMBL/GenBank/DDBJ databases">
        <title>Transferable Resistance Gene optrA in Enterococcus faecalis from Swine in Brazil.</title>
        <authorList>
            <person name="Almeida L.M."/>
            <person name="Lebreton F."/>
            <person name="Gaca A."/>
            <person name="Bispo P.M."/>
            <person name="Saavedra J."/>
            <person name="Filsner P."/>
            <person name="Moreno A.M."/>
            <person name="Mamizuka E.M."/>
            <person name="Gilmore M.S."/>
        </authorList>
    </citation>
    <scope>NUCLEOTIDE SEQUENCE</scope>
    <source>
        <strain evidence="4">L15</strain>
    </source>
</reference>
<evidence type="ECO:0000313" key="12">
    <source>
        <dbReference type="Proteomes" id="UP000429730"/>
    </source>
</evidence>
<organism evidence="7 11">
    <name type="scientific">Enterococcus faecalis</name>
    <name type="common">Streptococcus faecalis</name>
    <dbReference type="NCBI Taxonomy" id="1351"/>
    <lineage>
        <taxon>Bacteria</taxon>
        <taxon>Bacillati</taxon>
        <taxon>Bacillota</taxon>
        <taxon>Bacilli</taxon>
        <taxon>Lactobacillales</taxon>
        <taxon>Enterococcaceae</taxon>
        <taxon>Enterococcus</taxon>
    </lineage>
</organism>
<dbReference type="Proteomes" id="UP000305511">
    <property type="component" value="Unassembled WGS sequence"/>
</dbReference>
<evidence type="ECO:0000313" key="7">
    <source>
        <dbReference type="EMBL" id="TKK90704.1"/>
    </source>
</evidence>
<evidence type="ECO:0000313" key="4">
    <source>
        <dbReference type="EMBL" id="QFY92231.1"/>
    </source>
</evidence>
<dbReference type="EMBL" id="WVTJ01000005">
    <property type="protein sequence ID" value="MXS52004.1"/>
    <property type="molecule type" value="Genomic_DNA"/>
</dbReference>
<dbReference type="EMBL" id="PZZH01000001">
    <property type="protein sequence ID" value="PTN77350.1"/>
    <property type="molecule type" value="Genomic_DNA"/>
</dbReference>
<evidence type="ECO:0000313" key="6">
    <source>
        <dbReference type="EMBL" id="RYU35828.1"/>
    </source>
</evidence>
<dbReference type="Proteomes" id="UP000292223">
    <property type="component" value="Unassembled WGS sequence"/>
</dbReference>
<dbReference type="Proteomes" id="UP000429730">
    <property type="component" value="Unassembled WGS sequence"/>
</dbReference>
<dbReference type="EMBL" id="SIYF01000058">
    <property type="protein sequence ID" value="TKK90704.1"/>
    <property type="molecule type" value="Genomic_DNA"/>
</dbReference>
<evidence type="ECO:0000313" key="10">
    <source>
        <dbReference type="Proteomes" id="UP000292223"/>
    </source>
</evidence>
<evidence type="ECO:0000313" key="11">
    <source>
        <dbReference type="Proteomes" id="UP000305511"/>
    </source>
</evidence>
<feature type="transmembrane region" description="Helical" evidence="1">
    <location>
        <begin position="6"/>
        <end position="26"/>
    </location>
</feature>
<reference evidence="2 12" key="5">
    <citation type="submission" date="2019-04" db="EMBL/GenBank/DDBJ databases">
        <title>Step-wise assembly of the neonatal virome modulated by breast feeding.</title>
        <authorList>
            <person name="Liang G."/>
            <person name="Bushman F."/>
        </authorList>
    </citation>
    <scope>NUCLEOTIDE SEQUENCE [LARGE SCALE GENOMIC DNA]</scope>
    <source>
        <strain evidence="2 12">E3754</strain>
    </source>
</reference>